<keyword evidence="13" id="KW-1185">Reference proteome</keyword>
<dbReference type="AlphaFoldDB" id="A0A0M6WUK6"/>
<evidence type="ECO:0000313" key="12">
    <source>
        <dbReference type="EMBL" id="CRL40387.1"/>
    </source>
</evidence>
<evidence type="ECO:0000313" key="13">
    <source>
        <dbReference type="Proteomes" id="UP000049828"/>
    </source>
</evidence>
<dbReference type="RefSeq" id="WP_055039938.1">
    <property type="nucleotide sequence ID" value="NZ_CVRS01000081.1"/>
</dbReference>
<feature type="active site" description="Proton acceptor" evidence="9">
    <location>
        <position position="310"/>
    </location>
</feature>
<accession>A0A0M6WUK6</accession>
<dbReference type="UniPathway" id="UPA00242"/>
<dbReference type="CDD" id="cd09019">
    <property type="entry name" value="galactose_mutarotase_like"/>
    <property type="match status" value="1"/>
</dbReference>
<keyword evidence="6 8" id="KW-0413">Isomerase</keyword>
<evidence type="ECO:0000256" key="7">
    <source>
        <dbReference type="ARBA" id="ARBA00023277"/>
    </source>
</evidence>
<dbReference type="InterPro" id="IPR014718">
    <property type="entry name" value="GH-type_carb-bd"/>
</dbReference>
<dbReference type="GO" id="GO:0030246">
    <property type="term" value="F:carbohydrate binding"/>
    <property type="evidence" value="ECO:0007669"/>
    <property type="project" value="InterPro"/>
</dbReference>
<dbReference type="InterPro" id="IPR047215">
    <property type="entry name" value="Galactose_mutarotase-like"/>
</dbReference>
<sequence>MKITKSEFGTTKNGSIINLFHLENTSGAYVEIIDFGCRLTKIVVPDRNGDPVDVCLGFSTADHYADDDASLGAVVGRVANRIKDGHFSLNGKEYQLAINNGTNHLHGGIVGYASKIWESKIKDDKLIFTMNSADGEEGYPGNLTLTVSYGWSEDNELSILYEASTDADTLFNVTNHGYFNLNGEGHGDIMSHELFIDADEITELDDSQAPTGKFIPVDGTPFDFRTMHTIGKMYNSDYEQFKKFGTYDHNFVINGTGLREAAVLQSKETGIRMTCFTDQPGLQLYVANQPMKLPGKEGVPYAEHSSVCLETQHFPDAINHGNFPSIVLHPGEDFRSKTLYHFSTF</sequence>
<dbReference type="SUPFAM" id="SSF74650">
    <property type="entry name" value="Galactose mutarotase-like"/>
    <property type="match status" value="1"/>
</dbReference>
<dbReference type="InterPro" id="IPR008183">
    <property type="entry name" value="Aldose_1/G6P_1-epimerase"/>
</dbReference>
<dbReference type="NCBIfam" id="NF008277">
    <property type="entry name" value="PRK11055.1"/>
    <property type="match status" value="1"/>
</dbReference>
<evidence type="ECO:0000256" key="1">
    <source>
        <dbReference type="ARBA" id="ARBA00001614"/>
    </source>
</evidence>
<dbReference type="InterPro" id="IPR015443">
    <property type="entry name" value="Aldose_1-epimerase"/>
</dbReference>
<dbReference type="PANTHER" id="PTHR10091">
    <property type="entry name" value="ALDOSE-1-EPIMERASE"/>
    <property type="match status" value="1"/>
</dbReference>
<comment type="catalytic activity">
    <reaction evidence="1 8">
        <text>alpha-D-glucose = beta-D-glucose</text>
        <dbReference type="Rhea" id="RHEA:10264"/>
        <dbReference type="ChEBI" id="CHEBI:15903"/>
        <dbReference type="ChEBI" id="CHEBI:17925"/>
        <dbReference type="EC" id="5.1.3.3"/>
    </reaction>
</comment>
<dbReference type="PANTHER" id="PTHR10091:SF0">
    <property type="entry name" value="GALACTOSE MUTAROTASE"/>
    <property type="match status" value="1"/>
</dbReference>
<dbReference type="OrthoDB" id="9779408at2"/>
<proteinExistence type="inferred from homology"/>
<evidence type="ECO:0000256" key="3">
    <source>
        <dbReference type="ARBA" id="ARBA00006206"/>
    </source>
</evidence>
<dbReference type="Proteomes" id="UP000049828">
    <property type="component" value="Unassembled WGS sequence"/>
</dbReference>
<evidence type="ECO:0000256" key="4">
    <source>
        <dbReference type="ARBA" id="ARBA00013185"/>
    </source>
</evidence>
<dbReference type="EC" id="5.1.3.3" evidence="4 8"/>
<dbReference type="PROSITE" id="PS00545">
    <property type="entry name" value="ALDOSE_1_EPIMERASE"/>
    <property type="match status" value="1"/>
</dbReference>
<dbReference type="EMBL" id="CVRS01000081">
    <property type="protein sequence ID" value="CRL40387.1"/>
    <property type="molecule type" value="Genomic_DNA"/>
</dbReference>
<evidence type="ECO:0000256" key="8">
    <source>
        <dbReference type="PIRNR" id="PIRNR005096"/>
    </source>
</evidence>
<feature type="binding site" evidence="10">
    <location>
        <position position="248"/>
    </location>
    <ligand>
        <name>beta-D-galactose</name>
        <dbReference type="ChEBI" id="CHEBI:27667"/>
    </ligand>
</feature>
<name>A0A0M6WUK6_9FIRM</name>
<dbReference type="GO" id="GO:0004034">
    <property type="term" value="F:aldose 1-epimerase activity"/>
    <property type="evidence" value="ECO:0007669"/>
    <property type="project" value="UniProtKB-EC"/>
</dbReference>
<dbReference type="InterPro" id="IPR018052">
    <property type="entry name" value="Ald1_epimerase_CS"/>
</dbReference>
<keyword evidence="7 8" id="KW-0119">Carbohydrate metabolism</keyword>
<protein>
    <recommendedName>
        <fullName evidence="5 8">Aldose 1-epimerase</fullName>
        <ecNumber evidence="4 8">5.1.3.3</ecNumber>
    </recommendedName>
</protein>
<dbReference type="PIRSF" id="PIRSF005096">
    <property type="entry name" value="GALM"/>
    <property type="match status" value="1"/>
</dbReference>
<evidence type="ECO:0000256" key="5">
    <source>
        <dbReference type="ARBA" id="ARBA00014165"/>
    </source>
</evidence>
<evidence type="ECO:0000256" key="9">
    <source>
        <dbReference type="PIRSR" id="PIRSR005096-1"/>
    </source>
</evidence>
<dbReference type="GO" id="GO:0033499">
    <property type="term" value="P:galactose catabolic process via UDP-galactose, Leloir pathway"/>
    <property type="evidence" value="ECO:0007669"/>
    <property type="project" value="TreeGrafter"/>
</dbReference>
<dbReference type="InterPro" id="IPR011013">
    <property type="entry name" value="Gal_mutarotase_sf_dom"/>
</dbReference>
<gene>
    <name evidence="12" type="ORF">RIL183_26061</name>
</gene>
<dbReference type="Pfam" id="PF01263">
    <property type="entry name" value="Aldose_epim"/>
    <property type="match status" value="1"/>
</dbReference>
<reference evidence="13" key="1">
    <citation type="submission" date="2015-05" db="EMBL/GenBank/DDBJ databases">
        <authorList>
            <consortium name="Pathogen Informatics"/>
        </authorList>
    </citation>
    <scope>NUCLEOTIDE SEQUENCE [LARGE SCALE GENOMIC DNA]</scope>
    <source>
        <strain evidence="13">L1-83</strain>
    </source>
</reference>
<evidence type="ECO:0000256" key="11">
    <source>
        <dbReference type="PIRSR" id="PIRSR005096-3"/>
    </source>
</evidence>
<dbReference type="STRING" id="360807.ERS852392_00034"/>
<comment type="pathway">
    <text evidence="2 8">Carbohydrate metabolism; hexose metabolism.</text>
</comment>
<feature type="binding site" evidence="11">
    <location>
        <begin position="176"/>
        <end position="178"/>
    </location>
    <ligand>
        <name>beta-D-galactose</name>
        <dbReference type="ChEBI" id="CHEBI:27667"/>
    </ligand>
</feature>
<evidence type="ECO:0000256" key="6">
    <source>
        <dbReference type="ARBA" id="ARBA00023235"/>
    </source>
</evidence>
<evidence type="ECO:0000256" key="10">
    <source>
        <dbReference type="PIRSR" id="PIRSR005096-2"/>
    </source>
</evidence>
<evidence type="ECO:0000256" key="2">
    <source>
        <dbReference type="ARBA" id="ARBA00005028"/>
    </source>
</evidence>
<feature type="active site" description="Proton donor" evidence="9">
    <location>
        <position position="176"/>
    </location>
</feature>
<dbReference type="GO" id="GO:0006006">
    <property type="term" value="P:glucose metabolic process"/>
    <property type="evidence" value="ECO:0007669"/>
    <property type="project" value="TreeGrafter"/>
</dbReference>
<dbReference type="Gene3D" id="2.70.98.10">
    <property type="match status" value="1"/>
</dbReference>
<organism evidence="12 13">
    <name type="scientific">Roseburia inulinivorans</name>
    <dbReference type="NCBI Taxonomy" id="360807"/>
    <lineage>
        <taxon>Bacteria</taxon>
        <taxon>Bacillati</taxon>
        <taxon>Bacillota</taxon>
        <taxon>Clostridia</taxon>
        <taxon>Lachnospirales</taxon>
        <taxon>Lachnospiraceae</taxon>
        <taxon>Roseburia</taxon>
    </lineage>
</organism>
<feature type="binding site" evidence="11">
    <location>
        <begin position="80"/>
        <end position="81"/>
    </location>
    <ligand>
        <name>beta-D-galactose</name>
        <dbReference type="ChEBI" id="CHEBI:27667"/>
    </ligand>
</feature>
<comment type="similarity">
    <text evidence="3 8">Belongs to the aldose epimerase family.</text>
</comment>